<evidence type="ECO:0000313" key="2">
    <source>
        <dbReference type="EMBL" id="MCI67918.1"/>
    </source>
</evidence>
<feature type="region of interest" description="Disordered" evidence="1">
    <location>
        <begin position="9"/>
        <end position="28"/>
    </location>
</feature>
<comment type="caution">
    <text evidence="2">The sequence shown here is derived from an EMBL/GenBank/DDBJ whole genome shotgun (WGS) entry which is preliminary data.</text>
</comment>
<dbReference type="AlphaFoldDB" id="A0A392U481"/>
<evidence type="ECO:0000313" key="3">
    <source>
        <dbReference type="Proteomes" id="UP000265520"/>
    </source>
</evidence>
<evidence type="ECO:0000256" key="1">
    <source>
        <dbReference type="SAM" id="MobiDB-lite"/>
    </source>
</evidence>
<organism evidence="2 3">
    <name type="scientific">Trifolium medium</name>
    <dbReference type="NCBI Taxonomy" id="97028"/>
    <lineage>
        <taxon>Eukaryota</taxon>
        <taxon>Viridiplantae</taxon>
        <taxon>Streptophyta</taxon>
        <taxon>Embryophyta</taxon>
        <taxon>Tracheophyta</taxon>
        <taxon>Spermatophyta</taxon>
        <taxon>Magnoliopsida</taxon>
        <taxon>eudicotyledons</taxon>
        <taxon>Gunneridae</taxon>
        <taxon>Pentapetalae</taxon>
        <taxon>rosids</taxon>
        <taxon>fabids</taxon>
        <taxon>Fabales</taxon>
        <taxon>Fabaceae</taxon>
        <taxon>Papilionoideae</taxon>
        <taxon>50 kb inversion clade</taxon>
        <taxon>NPAAA clade</taxon>
        <taxon>Hologalegina</taxon>
        <taxon>IRL clade</taxon>
        <taxon>Trifolieae</taxon>
        <taxon>Trifolium</taxon>
    </lineage>
</organism>
<feature type="non-terminal residue" evidence="2">
    <location>
        <position position="28"/>
    </location>
</feature>
<reference evidence="2 3" key="1">
    <citation type="journal article" date="2018" name="Front. Plant Sci.">
        <title>Red Clover (Trifolium pratense) and Zigzag Clover (T. medium) - A Picture of Genomic Similarities and Differences.</title>
        <authorList>
            <person name="Dluhosova J."/>
            <person name="Istvanek J."/>
            <person name="Nedelnik J."/>
            <person name="Repkova J."/>
        </authorList>
    </citation>
    <scope>NUCLEOTIDE SEQUENCE [LARGE SCALE GENOMIC DNA]</scope>
    <source>
        <strain evidence="3">cv. 10/8</strain>
        <tissue evidence="2">Leaf</tissue>
    </source>
</reference>
<name>A0A392U481_9FABA</name>
<dbReference type="Proteomes" id="UP000265520">
    <property type="component" value="Unassembled WGS sequence"/>
</dbReference>
<proteinExistence type="predicted"/>
<dbReference type="EMBL" id="LXQA010726663">
    <property type="protein sequence ID" value="MCI67918.1"/>
    <property type="molecule type" value="Genomic_DNA"/>
</dbReference>
<sequence length="28" mass="3249">MFHLLAQLAKDAEQNGPSDQPFLRQHKK</sequence>
<accession>A0A392U481</accession>
<protein>
    <submittedName>
        <fullName evidence="2">Uncharacterized protein</fullName>
    </submittedName>
</protein>
<keyword evidence="3" id="KW-1185">Reference proteome</keyword>